<dbReference type="Gene3D" id="2.170.120.20">
    <property type="entry name" value="Ribosomal protein L25, beta domain"/>
    <property type="match status" value="1"/>
</dbReference>
<keyword evidence="4 5" id="KW-0687">Ribonucleoprotein</keyword>
<comment type="function">
    <text evidence="5">This is one of the proteins that binds to the 5S RNA in the ribosome where it forms part of the central protuberance.</text>
</comment>
<reference evidence="9" key="1">
    <citation type="submission" date="2022-05" db="EMBL/GenBank/DDBJ databases">
        <authorList>
            <person name="Pankratov T."/>
        </authorList>
    </citation>
    <scope>NUCLEOTIDE SEQUENCE</scope>
    <source>
        <strain evidence="9">BP6-180914</strain>
    </source>
</reference>
<evidence type="ECO:0000256" key="5">
    <source>
        <dbReference type="HAMAP-Rule" id="MF_01334"/>
    </source>
</evidence>
<dbReference type="GO" id="GO:0008097">
    <property type="term" value="F:5S rRNA binding"/>
    <property type="evidence" value="ECO:0007669"/>
    <property type="project" value="InterPro"/>
</dbReference>
<evidence type="ECO:0000256" key="2">
    <source>
        <dbReference type="ARBA" id="ARBA00022884"/>
    </source>
</evidence>
<evidence type="ECO:0000259" key="7">
    <source>
        <dbReference type="Pfam" id="PF01386"/>
    </source>
</evidence>
<evidence type="ECO:0000313" key="10">
    <source>
        <dbReference type="Proteomes" id="UP001165667"/>
    </source>
</evidence>
<dbReference type="NCBIfam" id="NF004128">
    <property type="entry name" value="PRK05618.1-2"/>
    <property type="match status" value="1"/>
</dbReference>
<feature type="domain" description="Large ribosomal subunit protein bL25 L25" evidence="7">
    <location>
        <begin position="7"/>
        <end position="94"/>
    </location>
</feature>
<dbReference type="NCBIfam" id="TIGR00731">
    <property type="entry name" value="bL25_bact_ctc"/>
    <property type="match status" value="1"/>
</dbReference>
<keyword evidence="1 5" id="KW-0699">rRNA-binding</keyword>
<keyword evidence="3 5" id="KW-0689">Ribosomal protein</keyword>
<dbReference type="Proteomes" id="UP001165667">
    <property type="component" value="Unassembled WGS sequence"/>
</dbReference>
<dbReference type="CDD" id="cd00495">
    <property type="entry name" value="Ribosomal_L25_TL5_CTC"/>
    <property type="match status" value="1"/>
</dbReference>
<dbReference type="Pfam" id="PF01386">
    <property type="entry name" value="Ribosomal_L25p"/>
    <property type="match status" value="1"/>
</dbReference>
<dbReference type="AlphaFoldDB" id="A0AA41Z0F4"/>
<dbReference type="SUPFAM" id="SSF50715">
    <property type="entry name" value="Ribosomal protein L25-like"/>
    <property type="match status" value="1"/>
</dbReference>
<dbReference type="EMBL" id="JAMOIM010000001">
    <property type="protein sequence ID" value="MCW6507032.1"/>
    <property type="molecule type" value="Genomic_DNA"/>
</dbReference>
<dbReference type="InterPro" id="IPR020056">
    <property type="entry name" value="Rbsml_bL25/Gln-tRNA_synth_N"/>
</dbReference>
<evidence type="ECO:0000256" key="1">
    <source>
        <dbReference type="ARBA" id="ARBA00022730"/>
    </source>
</evidence>
<feature type="region of interest" description="Disordered" evidence="6">
    <location>
        <begin position="212"/>
        <end position="249"/>
    </location>
</feature>
<evidence type="ECO:0000259" key="8">
    <source>
        <dbReference type="Pfam" id="PF14693"/>
    </source>
</evidence>
<comment type="caution">
    <text evidence="9">The sequence shown here is derived from an EMBL/GenBank/DDBJ whole genome shotgun (WGS) entry which is preliminary data.</text>
</comment>
<gene>
    <name evidence="5" type="primary">rplY</name>
    <name evidence="5" type="synonym">ctc</name>
    <name evidence="9" type="ORF">M8523_03240</name>
</gene>
<dbReference type="PANTHER" id="PTHR33284">
    <property type="entry name" value="RIBOSOMAL PROTEIN L25/GLN-TRNA SYNTHETASE, ANTI-CODON-BINDING DOMAIN-CONTAINING PROTEIN"/>
    <property type="match status" value="1"/>
</dbReference>
<dbReference type="InterPro" id="IPR020930">
    <property type="entry name" value="Ribosomal_uL5_bac-type"/>
</dbReference>
<protein>
    <recommendedName>
        <fullName evidence="5">Large ribosomal subunit protein bL25</fullName>
    </recommendedName>
    <alternativeName>
        <fullName evidence="5">General stress protein CTC</fullName>
    </alternativeName>
</protein>
<dbReference type="GO" id="GO:0003735">
    <property type="term" value="F:structural constituent of ribosome"/>
    <property type="evidence" value="ECO:0007669"/>
    <property type="project" value="InterPro"/>
</dbReference>
<accession>A0AA41Z0F4</accession>
<dbReference type="GO" id="GO:0006412">
    <property type="term" value="P:translation"/>
    <property type="evidence" value="ECO:0007669"/>
    <property type="project" value="UniProtKB-UniRule"/>
</dbReference>
<evidence type="ECO:0000256" key="6">
    <source>
        <dbReference type="SAM" id="MobiDB-lite"/>
    </source>
</evidence>
<sequence length="249" mass="25351">MAAMKTLAAAVRSGTGKGAARSVRRGGRVPGVIYGGGEAPEPISLEYNEAHKLIYAGHFLTTIFELDIEGRKERVIPRDYQLDVVKDTPMHVDFLRLRAGSKLKVAVPVHFINGDTAPGIKLGGTLNVVQHAIEMMVPADNIPDSLTVDLAGVEIGDSIHISAIALPEGCKPTIRDRDFTVVTVVAPTTMTEEPGTPAALAAEAAAAAAATGGKGAPAKGGAAKGATAAAAKPAAGAKPAAAAKPAAKK</sequence>
<dbReference type="InterPro" id="IPR037121">
    <property type="entry name" value="Ribosomal_bL25_C"/>
</dbReference>
<comment type="similarity">
    <text evidence="5">Belongs to the bacterial ribosomal protein bL25 family. CTC subfamily.</text>
</comment>
<dbReference type="RefSeq" id="WP_282583367.1">
    <property type="nucleotide sequence ID" value="NZ_JAMOIM010000001.1"/>
</dbReference>
<evidence type="ECO:0000256" key="3">
    <source>
        <dbReference type="ARBA" id="ARBA00022980"/>
    </source>
</evidence>
<dbReference type="InterPro" id="IPR001021">
    <property type="entry name" value="Ribosomal_bL25_long"/>
</dbReference>
<dbReference type="Gene3D" id="2.40.240.10">
    <property type="entry name" value="Ribosomal Protein L25, Chain P"/>
    <property type="match status" value="1"/>
</dbReference>
<comment type="subunit">
    <text evidence="5">Part of the 50S ribosomal subunit; part of the 5S rRNA/L5/L18/L25 subcomplex. Contacts the 5S rRNA. Binds to the 5S rRNA independently of L5 and L18.</text>
</comment>
<keyword evidence="2 5" id="KW-0694">RNA-binding</keyword>
<dbReference type="InterPro" id="IPR029751">
    <property type="entry name" value="Ribosomal_L25_dom"/>
</dbReference>
<evidence type="ECO:0000313" key="9">
    <source>
        <dbReference type="EMBL" id="MCW6507032.1"/>
    </source>
</evidence>
<organism evidence="9 10">
    <name type="scientific">Lichenifustis flavocetrariae</name>
    <dbReference type="NCBI Taxonomy" id="2949735"/>
    <lineage>
        <taxon>Bacteria</taxon>
        <taxon>Pseudomonadati</taxon>
        <taxon>Pseudomonadota</taxon>
        <taxon>Alphaproteobacteria</taxon>
        <taxon>Hyphomicrobiales</taxon>
        <taxon>Lichenihabitantaceae</taxon>
        <taxon>Lichenifustis</taxon>
    </lineage>
</organism>
<evidence type="ECO:0000256" key="4">
    <source>
        <dbReference type="ARBA" id="ARBA00023274"/>
    </source>
</evidence>
<dbReference type="PANTHER" id="PTHR33284:SF1">
    <property type="entry name" value="RIBOSOMAL PROTEIN L25_GLN-TRNA SYNTHETASE, ANTI-CODON-BINDING DOMAIN-CONTAINING PROTEIN"/>
    <property type="match status" value="1"/>
</dbReference>
<keyword evidence="10" id="KW-1185">Reference proteome</keyword>
<dbReference type="HAMAP" id="MF_01334">
    <property type="entry name" value="Ribosomal_bL25_CTC"/>
    <property type="match status" value="1"/>
</dbReference>
<dbReference type="InterPro" id="IPR020057">
    <property type="entry name" value="Ribosomal_bL25_b-dom"/>
</dbReference>
<dbReference type="GO" id="GO:0022625">
    <property type="term" value="C:cytosolic large ribosomal subunit"/>
    <property type="evidence" value="ECO:0007669"/>
    <property type="project" value="TreeGrafter"/>
</dbReference>
<name>A0AA41Z0F4_9HYPH</name>
<proteinExistence type="inferred from homology"/>
<dbReference type="Pfam" id="PF14693">
    <property type="entry name" value="Ribosomal_TL5_C"/>
    <property type="match status" value="1"/>
</dbReference>
<dbReference type="InterPro" id="IPR011035">
    <property type="entry name" value="Ribosomal_bL25/Gln-tRNA_synth"/>
</dbReference>
<feature type="domain" description="Large ribosomal subunit protein bL25 beta" evidence="8">
    <location>
        <begin position="102"/>
        <end position="187"/>
    </location>
</feature>